<proteinExistence type="predicted"/>
<gene>
    <name evidence="7" type="ORF">TCNE_LOCUS8393</name>
</gene>
<dbReference type="PROSITE" id="PS50089">
    <property type="entry name" value="ZF_RING_2"/>
    <property type="match status" value="1"/>
</dbReference>
<reference evidence="7 8" key="2">
    <citation type="submission" date="2018-11" db="EMBL/GenBank/DDBJ databases">
        <authorList>
            <consortium name="Pathogen Informatics"/>
        </authorList>
    </citation>
    <scope>NUCLEOTIDE SEQUENCE [LARGE SCALE GENOMIC DNA]</scope>
</reference>
<evidence type="ECO:0000256" key="4">
    <source>
        <dbReference type="PROSITE-ProRule" id="PRU00175"/>
    </source>
</evidence>
<evidence type="ECO:0000256" key="2">
    <source>
        <dbReference type="ARBA" id="ARBA00022771"/>
    </source>
</evidence>
<feature type="compositionally biased region" description="Polar residues" evidence="5">
    <location>
        <begin position="131"/>
        <end position="147"/>
    </location>
</feature>
<dbReference type="PANTHER" id="PTHR47156">
    <property type="entry name" value="PROTEIN CBG20824"/>
    <property type="match status" value="1"/>
</dbReference>
<dbReference type="GO" id="GO:0008270">
    <property type="term" value="F:zinc ion binding"/>
    <property type="evidence" value="ECO:0007669"/>
    <property type="project" value="UniProtKB-KW"/>
</dbReference>
<evidence type="ECO:0000259" key="6">
    <source>
        <dbReference type="PROSITE" id="PS50089"/>
    </source>
</evidence>
<dbReference type="Proteomes" id="UP000050794">
    <property type="component" value="Unassembled WGS sequence"/>
</dbReference>
<dbReference type="SMART" id="SM00184">
    <property type="entry name" value="RING"/>
    <property type="match status" value="1"/>
</dbReference>
<reference evidence="9" key="1">
    <citation type="submission" date="2016-06" db="UniProtKB">
        <authorList>
            <consortium name="WormBaseParasite"/>
        </authorList>
    </citation>
    <scope>IDENTIFICATION</scope>
</reference>
<dbReference type="SUPFAM" id="SSF57850">
    <property type="entry name" value="RING/U-box"/>
    <property type="match status" value="1"/>
</dbReference>
<feature type="region of interest" description="Disordered" evidence="5">
    <location>
        <begin position="118"/>
        <end position="216"/>
    </location>
</feature>
<organism evidence="8 9">
    <name type="scientific">Toxocara canis</name>
    <name type="common">Canine roundworm</name>
    <dbReference type="NCBI Taxonomy" id="6265"/>
    <lineage>
        <taxon>Eukaryota</taxon>
        <taxon>Metazoa</taxon>
        <taxon>Ecdysozoa</taxon>
        <taxon>Nematoda</taxon>
        <taxon>Chromadorea</taxon>
        <taxon>Rhabditida</taxon>
        <taxon>Spirurina</taxon>
        <taxon>Ascaridomorpha</taxon>
        <taxon>Ascaridoidea</taxon>
        <taxon>Toxocaridae</taxon>
        <taxon>Toxocara</taxon>
    </lineage>
</organism>
<evidence type="ECO:0000313" key="7">
    <source>
        <dbReference type="EMBL" id="VDM39714.1"/>
    </source>
</evidence>
<dbReference type="WBParaSite" id="TCNE_0000839301-mRNA-1">
    <property type="protein sequence ID" value="TCNE_0000839301-mRNA-1"/>
    <property type="gene ID" value="TCNE_0000839301"/>
</dbReference>
<dbReference type="Pfam" id="PF13445">
    <property type="entry name" value="zf-RING_UBOX"/>
    <property type="match status" value="1"/>
</dbReference>
<feature type="domain" description="RING-type" evidence="6">
    <location>
        <begin position="41"/>
        <end position="86"/>
    </location>
</feature>
<dbReference type="InterPro" id="IPR001841">
    <property type="entry name" value="Znf_RING"/>
</dbReference>
<evidence type="ECO:0000256" key="1">
    <source>
        <dbReference type="ARBA" id="ARBA00022723"/>
    </source>
</evidence>
<evidence type="ECO:0000313" key="8">
    <source>
        <dbReference type="Proteomes" id="UP000050794"/>
    </source>
</evidence>
<protein>
    <submittedName>
        <fullName evidence="9">RING-type domain-containing protein</fullName>
    </submittedName>
</protein>
<dbReference type="InterPro" id="IPR013083">
    <property type="entry name" value="Znf_RING/FYVE/PHD"/>
</dbReference>
<keyword evidence="1" id="KW-0479">Metal-binding</keyword>
<dbReference type="InterPro" id="IPR017907">
    <property type="entry name" value="Znf_RING_CS"/>
</dbReference>
<evidence type="ECO:0000256" key="5">
    <source>
        <dbReference type="SAM" id="MobiDB-lite"/>
    </source>
</evidence>
<dbReference type="AlphaFoldDB" id="A0A183UIS3"/>
<dbReference type="PANTHER" id="PTHR47156:SF10">
    <property type="entry name" value="E3 UBIQUITIN-PROTEIN LIGASE TRIM-21-RELATED"/>
    <property type="match status" value="1"/>
</dbReference>
<evidence type="ECO:0000256" key="3">
    <source>
        <dbReference type="ARBA" id="ARBA00022833"/>
    </source>
</evidence>
<dbReference type="PROSITE" id="PS00518">
    <property type="entry name" value="ZF_RING_1"/>
    <property type="match status" value="1"/>
</dbReference>
<keyword evidence="2 4" id="KW-0863">Zinc-finger</keyword>
<accession>A0A183UIS3</accession>
<evidence type="ECO:0000313" key="9">
    <source>
        <dbReference type="WBParaSite" id="TCNE_0000839301-mRNA-1"/>
    </source>
</evidence>
<dbReference type="InterPro" id="IPR052667">
    <property type="entry name" value="E3_ubiquitin-ligase_RING"/>
</dbReference>
<dbReference type="Gene3D" id="3.30.40.10">
    <property type="entry name" value="Zinc/RING finger domain, C3HC4 (zinc finger)"/>
    <property type="match status" value="1"/>
</dbReference>
<keyword evidence="8" id="KW-1185">Reference proteome</keyword>
<keyword evidence="3" id="KW-0862">Zinc</keyword>
<sequence length="468" mass="51352">MAVPVFHCGMSVEASGPSAEPTCDSAHSTNALGHIDAIAFCQVCLEPFSETDRVPKLLPCGHTFCERCIISLTSTYIYTCRCPKCRAAFVLRYDTRFPTNYSLMDVLSHLKHPMPVAEEGEARMSEEGLSLTGQQQSVPASGIPSSSHGRHGVDTGGRGTTKLEPDTEAVPFTSTPDLPTDEDVFTYEQPPFTDSESEEEDTHSESEQQLSPYDSVDVASLSVEAISTEIERLPSHAEQLQMVRSSAREMPSDAVNNISRPNDSVQGNGQTLLVEADLQTAESQHSNGERRVSASGVVAKENAKNNAIRRSVVILLEVAIFVISAFWLATFLRLVYTEYSRPPEQPTIFCATLEVIDSWLSTQLSSSMKCTPAQPESIFERFNTEAEHLGADVYDAISYAGSSTSQFVASRTSNMKVHLVPFVNMLFQNAYALVDCIRDCFSSVVEGTTSGIRTAFWSRRSNDHIEDL</sequence>
<name>A0A183UIS3_TOXCA</name>
<dbReference type="EMBL" id="UYWY01019895">
    <property type="protein sequence ID" value="VDM39714.1"/>
    <property type="molecule type" value="Genomic_DNA"/>
</dbReference>
<dbReference type="InterPro" id="IPR027370">
    <property type="entry name" value="Znf-RING_euk"/>
</dbReference>